<evidence type="ECO:0000259" key="4">
    <source>
        <dbReference type="Pfam" id="PF13439"/>
    </source>
</evidence>
<dbReference type="Gene3D" id="3.40.50.2000">
    <property type="entry name" value="Glycogen Phosphorylase B"/>
    <property type="match status" value="2"/>
</dbReference>
<dbReference type="InterPro" id="IPR001296">
    <property type="entry name" value="Glyco_trans_1"/>
</dbReference>
<keyword evidence="1 5" id="KW-0328">Glycosyltransferase</keyword>
<evidence type="ECO:0000256" key="2">
    <source>
        <dbReference type="ARBA" id="ARBA00022679"/>
    </source>
</evidence>
<dbReference type="Proteomes" id="UP001595907">
    <property type="component" value="Unassembled WGS sequence"/>
</dbReference>
<dbReference type="Pfam" id="PF00534">
    <property type="entry name" value="Glycos_transf_1"/>
    <property type="match status" value="1"/>
</dbReference>
<dbReference type="PANTHER" id="PTHR12526">
    <property type="entry name" value="GLYCOSYLTRANSFERASE"/>
    <property type="match status" value="1"/>
</dbReference>
<dbReference type="EMBL" id="JBHSCZ010000001">
    <property type="protein sequence ID" value="MFC4261362.1"/>
    <property type="molecule type" value="Genomic_DNA"/>
</dbReference>
<gene>
    <name evidence="5" type="ORF">ACFOWM_00605</name>
</gene>
<feature type="domain" description="Glycosyl transferase family 1" evidence="3">
    <location>
        <begin position="190"/>
        <end position="348"/>
    </location>
</feature>
<dbReference type="SUPFAM" id="SSF53756">
    <property type="entry name" value="UDP-Glycosyltransferase/glycogen phosphorylase"/>
    <property type="match status" value="1"/>
</dbReference>
<evidence type="ECO:0000313" key="6">
    <source>
        <dbReference type="Proteomes" id="UP001595907"/>
    </source>
</evidence>
<sequence>MPTSVVIIGSAHPLRGGGLSTFNERLARECMHQGYQTSIVTFSLQYPNFLFPGTTQYSDEPAPTDLKISVAINTVNPLNWLKVGRQIKKLRPDIVVVRYWIPFMGPCLGTILRIIKKNKHTQIVCIADNIIPHEKRIGDTLFTKYFIKPVDRFIVMSEQVLADLKTFTQQQPTQFITHPLYDNFGEKITKEAARAALGITNNDKIVLFFGFIRKYKGVDMLLDAINIIKKQQNKVPFKVLIAGEFYEDRQPFDTQIAELLLADYLILKTDFIPDYQVRNYFCAADVVIQPYRNATQSGVTPLAYHFEIPMIVTNVGGLPSLVPHEKIGLVTAPNPTAIAESLLAFFKYDAQYFIDNIKQAKPALSWQNLVNAIVHPNQKNDLA</sequence>
<feature type="domain" description="Glycosyltransferase subfamily 4-like N-terminal" evidence="4">
    <location>
        <begin position="17"/>
        <end position="166"/>
    </location>
</feature>
<keyword evidence="2 5" id="KW-0808">Transferase</keyword>
<name>A0ABV8QP20_9BACT</name>
<evidence type="ECO:0000313" key="5">
    <source>
        <dbReference type="EMBL" id="MFC4261362.1"/>
    </source>
</evidence>
<reference evidence="6" key="1">
    <citation type="journal article" date="2019" name="Int. J. Syst. Evol. Microbiol.">
        <title>The Global Catalogue of Microorganisms (GCM) 10K type strain sequencing project: providing services to taxonomists for standard genome sequencing and annotation.</title>
        <authorList>
            <consortium name="The Broad Institute Genomics Platform"/>
            <consortium name="The Broad Institute Genome Sequencing Center for Infectious Disease"/>
            <person name="Wu L."/>
            <person name="Ma J."/>
        </authorList>
    </citation>
    <scope>NUCLEOTIDE SEQUENCE [LARGE SCALE GENOMIC DNA]</scope>
    <source>
        <strain evidence="6">CECT 8289</strain>
    </source>
</reference>
<evidence type="ECO:0000256" key="1">
    <source>
        <dbReference type="ARBA" id="ARBA00022676"/>
    </source>
</evidence>
<protein>
    <submittedName>
        <fullName evidence="5">Glycosyltransferase</fullName>
        <ecNumber evidence="5">2.4.-.-</ecNumber>
    </submittedName>
</protein>
<evidence type="ECO:0000259" key="3">
    <source>
        <dbReference type="Pfam" id="PF00534"/>
    </source>
</evidence>
<dbReference type="Pfam" id="PF13439">
    <property type="entry name" value="Glyco_transf_4"/>
    <property type="match status" value="1"/>
</dbReference>
<dbReference type="InterPro" id="IPR028098">
    <property type="entry name" value="Glyco_trans_4-like_N"/>
</dbReference>
<dbReference type="PANTHER" id="PTHR12526:SF510">
    <property type="entry name" value="D-INOSITOL 3-PHOSPHATE GLYCOSYLTRANSFERASE"/>
    <property type="match status" value="1"/>
</dbReference>
<accession>A0ABV8QP20</accession>
<keyword evidence="6" id="KW-1185">Reference proteome</keyword>
<organism evidence="5 6">
    <name type="scientific">Ferruginibacter yonginensis</name>
    <dbReference type="NCBI Taxonomy" id="1310416"/>
    <lineage>
        <taxon>Bacteria</taxon>
        <taxon>Pseudomonadati</taxon>
        <taxon>Bacteroidota</taxon>
        <taxon>Chitinophagia</taxon>
        <taxon>Chitinophagales</taxon>
        <taxon>Chitinophagaceae</taxon>
        <taxon>Ferruginibacter</taxon>
    </lineage>
</organism>
<dbReference type="RefSeq" id="WP_379705567.1">
    <property type="nucleotide sequence ID" value="NZ_JBHSCZ010000001.1"/>
</dbReference>
<dbReference type="GO" id="GO:0016757">
    <property type="term" value="F:glycosyltransferase activity"/>
    <property type="evidence" value="ECO:0007669"/>
    <property type="project" value="UniProtKB-KW"/>
</dbReference>
<comment type="caution">
    <text evidence="5">The sequence shown here is derived from an EMBL/GenBank/DDBJ whole genome shotgun (WGS) entry which is preliminary data.</text>
</comment>
<dbReference type="EC" id="2.4.-.-" evidence="5"/>
<proteinExistence type="predicted"/>